<dbReference type="Proteomes" id="UP000653411">
    <property type="component" value="Unassembled WGS sequence"/>
</dbReference>
<evidence type="ECO:0000313" key="3">
    <source>
        <dbReference type="Proteomes" id="UP000653411"/>
    </source>
</evidence>
<protein>
    <submittedName>
        <fullName evidence="2">Uncharacterized protein</fullName>
    </submittedName>
</protein>
<name>A0A917XJS0_9ACTN</name>
<reference evidence="2" key="2">
    <citation type="submission" date="2020-09" db="EMBL/GenBank/DDBJ databases">
        <authorList>
            <person name="Sun Q."/>
            <person name="Zhou Y."/>
        </authorList>
    </citation>
    <scope>NUCLEOTIDE SEQUENCE</scope>
    <source>
        <strain evidence="2">CGMCC 4.7110</strain>
    </source>
</reference>
<evidence type="ECO:0000256" key="1">
    <source>
        <dbReference type="SAM" id="MobiDB-lite"/>
    </source>
</evidence>
<organism evidence="2 3">
    <name type="scientific">Streptomyces fuscichromogenes</name>
    <dbReference type="NCBI Taxonomy" id="1324013"/>
    <lineage>
        <taxon>Bacteria</taxon>
        <taxon>Bacillati</taxon>
        <taxon>Actinomycetota</taxon>
        <taxon>Actinomycetes</taxon>
        <taxon>Kitasatosporales</taxon>
        <taxon>Streptomycetaceae</taxon>
        <taxon>Streptomyces</taxon>
    </lineage>
</organism>
<accession>A0A917XJS0</accession>
<keyword evidence="3" id="KW-1185">Reference proteome</keyword>
<sequence>MPRTGKLPPTPPGSACRIGEAPSLDGPDLPLAAAHRVAETISTAPAAPGRIRVFLAKETDGLKGTSYQ</sequence>
<feature type="region of interest" description="Disordered" evidence="1">
    <location>
        <begin position="1"/>
        <end position="23"/>
    </location>
</feature>
<proteinExistence type="predicted"/>
<gene>
    <name evidence="2" type="ORF">GCM10011578_070280</name>
</gene>
<comment type="caution">
    <text evidence="2">The sequence shown here is derived from an EMBL/GenBank/DDBJ whole genome shotgun (WGS) entry which is preliminary data.</text>
</comment>
<dbReference type="AlphaFoldDB" id="A0A917XJS0"/>
<dbReference type="EMBL" id="BMML01000020">
    <property type="protein sequence ID" value="GGN31947.1"/>
    <property type="molecule type" value="Genomic_DNA"/>
</dbReference>
<evidence type="ECO:0000313" key="2">
    <source>
        <dbReference type="EMBL" id="GGN31947.1"/>
    </source>
</evidence>
<reference evidence="2" key="1">
    <citation type="journal article" date="2014" name="Int. J. Syst. Evol. Microbiol.">
        <title>Complete genome sequence of Corynebacterium casei LMG S-19264T (=DSM 44701T), isolated from a smear-ripened cheese.</title>
        <authorList>
            <consortium name="US DOE Joint Genome Institute (JGI-PGF)"/>
            <person name="Walter F."/>
            <person name="Albersmeier A."/>
            <person name="Kalinowski J."/>
            <person name="Ruckert C."/>
        </authorList>
    </citation>
    <scope>NUCLEOTIDE SEQUENCE</scope>
    <source>
        <strain evidence="2">CGMCC 4.7110</strain>
    </source>
</reference>